<evidence type="ECO:0000256" key="8">
    <source>
        <dbReference type="SAM" id="MobiDB-lite"/>
    </source>
</evidence>
<dbReference type="NCBIfam" id="TIGR01557">
    <property type="entry name" value="myb_SHAQKYF"/>
    <property type="match status" value="1"/>
</dbReference>
<dbReference type="InterPro" id="IPR045279">
    <property type="entry name" value="ARR-like"/>
</dbReference>
<dbReference type="PANTHER" id="PTHR43874:SF92">
    <property type="entry name" value="TWO-COMPONENT RESPONSE REGULATOR ORR28"/>
    <property type="match status" value="1"/>
</dbReference>
<evidence type="ECO:0000256" key="5">
    <source>
        <dbReference type="ARBA" id="ARBA00023163"/>
    </source>
</evidence>
<evidence type="ECO:0000256" key="2">
    <source>
        <dbReference type="ARBA" id="ARBA00023012"/>
    </source>
</evidence>
<keyword evidence="2" id="KW-0902">Two-component regulatory system</keyword>
<evidence type="ECO:0000256" key="6">
    <source>
        <dbReference type="ARBA" id="ARBA00023242"/>
    </source>
</evidence>
<dbReference type="GO" id="GO:0003677">
    <property type="term" value="F:DNA binding"/>
    <property type="evidence" value="ECO:0007669"/>
    <property type="project" value="UniProtKB-KW"/>
</dbReference>
<dbReference type="InterPro" id="IPR009057">
    <property type="entry name" value="Homeodomain-like_sf"/>
</dbReference>
<keyword evidence="6" id="KW-0539">Nucleus</keyword>
<evidence type="ECO:0000259" key="9">
    <source>
        <dbReference type="PROSITE" id="PS50110"/>
    </source>
</evidence>
<dbReference type="InterPro" id="IPR001789">
    <property type="entry name" value="Sig_transdc_resp-reg_receiver"/>
</dbReference>
<evidence type="ECO:0000313" key="11">
    <source>
        <dbReference type="Proteomes" id="UP000006038"/>
    </source>
</evidence>
<keyword evidence="5" id="KW-0804">Transcription</keyword>
<dbReference type="AlphaFoldDB" id="J3LWX6"/>
<dbReference type="EnsemblPlants" id="OB04G16510.1">
    <property type="protein sequence ID" value="OB04G16510.1"/>
    <property type="gene ID" value="OB04G16510"/>
</dbReference>
<feature type="compositionally biased region" description="Low complexity" evidence="8">
    <location>
        <begin position="235"/>
        <end position="245"/>
    </location>
</feature>
<evidence type="ECO:0000256" key="4">
    <source>
        <dbReference type="ARBA" id="ARBA00023125"/>
    </source>
</evidence>
<dbReference type="InterPro" id="IPR006447">
    <property type="entry name" value="Myb_dom_plants"/>
</dbReference>
<dbReference type="GO" id="GO:0009736">
    <property type="term" value="P:cytokinin-activated signaling pathway"/>
    <property type="evidence" value="ECO:0007669"/>
    <property type="project" value="InterPro"/>
</dbReference>
<dbReference type="Pfam" id="PF00072">
    <property type="entry name" value="Response_reg"/>
    <property type="match status" value="1"/>
</dbReference>
<dbReference type="SUPFAM" id="SSF46689">
    <property type="entry name" value="Homeodomain-like"/>
    <property type="match status" value="1"/>
</dbReference>
<dbReference type="PROSITE" id="PS50110">
    <property type="entry name" value="RESPONSE_REGULATORY"/>
    <property type="match status" value="1"/>
</dbReference>
<name>J3LWX6_ORYBR</name>
<comment type="subcellular location">
    <subcellularLocation>
        <location evidence="1">Nucleus</location>
    </subcellularLocation>
</comment>
<dbReference type="GO" id="GO:0000160">
    <property type="term" value="P:phosphorelay signal transduction system"/>
    <property type="evidence" value="ECO:0007669"/>
    <property type="project" value="UniProtKB-KW"/>
</dbReference>
<dbReference type="InterPro" id="IPR011006">
    <property type="entry name" value="CheY-like_superfamily"/>
</dbReference>
<dbReference type="FunFam" id="1.10.10.60:FF:000007">
    <property type="entry name" value="Two-component response regulator"/>
    <property type="match status" value="1"/>
</dbReference>
<dbReference type="Gramene" id="OB04G16510.1">
    <property type="protein sequence ID" value="OB04G16510.1"/>
    <property type="gene ID" value="OB04G16510"/>
</dbReference>
<accession>J3LWX6</accession>
<keyword evidence="7" id="KW-0597">Phosphoprotein</keyword>
<dbReference type="SMART" id="SM00448">
    <property type="entry name" value="REC"/>
    <property type="match status" value="1"/>
</dbReference>
<dbReference type="HOGENOM" id="CLU_770221_0_0_1"/>
<proteinExistence type="predicted"/>
<evidence type="ECO:0000313" key="10">
    <source>
        <dbReference type="EnsemblPlants" id="OB04G16510.1"/>
    </source>
</evidence>
<evidence type="ECO:0000256" key="1">
    <source>
        <dbReference type="ARBA" id="ARBA00004123"/>
    </source>
</evidence>
<dbReference type="Gene3D" id="1.10.10.60">
    <property type="entry name" value="Homeodomain-like"/>
    <property type="match status" value="1"/>
</dbReference>
<sequence>MAQKEVLPAGRISAMVIDEDKCHANSTSCMLSAELNFCVRVFTSPLKALDFLQNHAEGVGLVLADVHMEEMNGFEFMKAARKLHKSIQVIMMSTEITMYTMKMCAELGARFLVKKPVDVGTIQSLWQHLDLKVLRTEKIKDLLRGVGDKSTCDSEMNSFANNQKDDNKKKYYLMWTPHLQKKFLDALEILGEDASPKKIKMIMDVDNIDRRQIATHLQKHRLKLKMKLNKALFTNGSSNGSSNSGTEPAESHPRCRSTTLQPHPCSAQAAKITMQILPEDDDEHDDIYAAMRRALQDRTVFDECQYSMDPCGDEHDVGGGYGCAGEANARDSSSGDHHQVAAVAEEDMINNMPSPEDMQATRGKAPVFSLVDYSDSESG</sequence>
<feature type="region of interest" description="Disordered" evidence="8">
    <location>
        <begin position="234"/>
        <end position="262"/>
    </location>
</feature>
<dbReference type="Proteomes" id="UP000006038">
    <property type="component" value="Chromosome 4"/>
</dbReference>
<dbReference type="PANTHER" id="PTHR43874">
    <property type="entry name" value="TWO-COMPONENT RESPONSE REGULATOR"/>
    <property type="match status" value="1"/>
</dbReference>
<dbReference type="OrthoDB" id="621781at2759"/>
<dbReference type="SUPFAM" id="SSF52172">
    <property type="entry name" value="CheY-like"/>
    <property type="match status" value="1"/>
</dbReference>
<keyword evidence="3" id="KW-0805">Transcription regulation</keyword>
<protein>
    <recommendedName>
        <fullName evidence="9">Response regulatory domain-containing protein</fullName>
    </recommendedName>
</protein>
<dbReference type="Gene3D" id="3.40.50.2300">
    <property type="match status" value="1"/>
</dbReference>
<reference evidence="10" key="1">
    <citation type="journal article" date="2013" name="Nat. Commun.">
        <title>Whole-genome sequencing of Oryza brachyantha reveals mechanisms underlying Oryza genome evolution.</title>
        <authorList>
            <person name="Chen J."/>
            <person name="Huang Q."/>
            <person name="Gao D."/>
            <person name="Wang J."/>
            <person name="Lang Y."/>
            <person name="Liu T."/>
            <person name="Li B."/>
            <person name="Bai Z."/>
            <person name="Luis Goicoechea J."/>
            <person name="Liang C."/>
            <person name="Chen C."/>
            <person name="Zhang W."/>
            <person name="Sun S."/>
            <person name="Liao Y."/>
            <person name="Zhang X."/>
            <person name="Yang L."/>
            <person name="Song C."/>
            <person name="Wang M."/>
            <person name="Shi J."/>
            <person name="Liu G."/>
            <person name="Liu J."/>
            <person name="Zhou H."/>
            <person name="Zhou W."/>
            <person name="Yu Q."/>
            <person name="An N."/>
            <person name="Chen Y."/>
            <person name="Cai Q."/>
            <person name="Wang B."/>
            <person name="Liu B."/>
            <person name="Min J."/>
            <person name="Huang Y."/>
            <person name="Wu H."/>
            <person name="Li Z."/>
            <person name="Zhang Y."/>
            <person name="Yin Y."/>
            <person name="Song W."/>
            <person name="Jiang J."/>
            <person name="Jackson S.A."/>
            <person name="Wing R.A."/>
            <person name="Wang J."/>
            <person name="Chen M."/>
        </authorList>
    </citation>
    <scope>NUCLEOTIDE SEQUENCE [LARGE SCALE GENOMIC DNA]</scope>
    <source>
        <strain evidence="10">cv. IRGC 101232</strain>
    </source>
</reference>
<dbReference type="OMA" id="KKYYLMW"/>
<dbReference type="GO" id="GO:0005634">
    <property type="term" value="C:nucleus"/>
    <property type="evidence" value="ECO:0007669"/>
    <property type="project" value="UniProtKB-SubCell"/>
</dbReference>
<feature type="modified residue" description="4-aspartylphosphate" evidence="7">
    <location>
        <position position="65"/>
    </location>
</feature>
<keyword evidence="11" id="KW-1185">Reference proteome</keyword>
<dbReference type="eggNOG" id="KOG1601">
    <property type="taxonomic scope" value="Eukaryota"/>
</dbReference>
<feature type="domain" description="Response regulatory" evidence="9">
    <location>
        <begin position="13"/>
        <end position="130"/>
    </location>
</feature>
<evidence type="ECO:0000256" key="7">
    <source>
        <dbReference type="PROSITE-ProRule" id="PRU00169"/>
    </source>
</evidence>
<evidence type="ECO:0000256" key="3">
    <source>
        <dbReference type="ARBA" id="ARBA00023015"/>
    </source>
</evidence>
<reference evidence="10" key="2">
    <citation type="submission" date="2013-04" db="UniProtKB">
        <authorList>
            <consortium name="EnsemblPlants"/>
        </authorList>
    </citation>
    <scope>IDENTIFICATION</scope>
</reference>
<organism evidence="10">
    <name type="scientific">Oryza brachyantha</name>
    <name type="common">malo sina</name>
    <dbReference type="NCBI Taxonomy" id="4533"/>
    <lineage>
        <taxon>Eukaryota</taxon>
        <taxon>Viridiplantae</taxon>
        <taxon>Streptophyta</taxon>
        <taxon>Embryophyta</taxon>
        <taxon>Tracheophyta</taxon>
        <taxon>Spermatophyta</taxon>
        <taxon>Magnoliopsida</taxon>
        <taxon>Liliopsida</taxon>
        <taxon>Poales</taxon>
        <taxon>Poaceae</taxon>
        <taxon>BOP clade</taxon>
        <taxon>Oryzoideae</taxon>
        <taxon>Oryzeae</taxon>
        <taxon>Oryzinae</taxon>
        <taxon>Oryza</taxon>
    </lineage>
</organism>
<keyword evidence="4" id="KW-0238">DNA-binding</keyword>